<organism evidence="1 2">
    <name type="scientific">Sphingobium baderi LL03</name>
    <dbReference type="NCBI Taxonomy" id="1114964"/>
    <lineage>
        <taxon>Bacteria</taxon>
        <taxon>Pseudomonadati</taxon>
        <taxon>Pseudomonadota</taxon>
        <taxon>Alphaproteobacteria</taxon>
        <taxon>Sphingomonadales</taxon>
        <taxon>Sphingomonadaceae</taxon>
        <taxon>Sphingobium</taxon>
    </lineage>
</organism>
<protein>
    <submittedName>
        <fullName evidence="1">Uncharacterized protein</fullName>
    </submittedName>
</protein>
<evidence type="ECO:0000313" key="2">
    <source>
        <dbReference type="Proteomes" id="UP000015524"/>
    </source>
</evidence>
<dbReference type="Proteomes" id="UP000015524">
    <property type="component" value="Unassembled WGS sequence"/>
</dbReference>
<comment type="caution">
    <text evidence="1">The sequence shown here is derived from an EMBL/GenBank/DDBJ whole genome shotgun (WGS) entry which is preliminary data.</text>
</comment>
<dbReference type="EMBL" id="ATIB01000090">
    <property type="protein sequence ID" value="EQA96516.1"/>
    <property type="molecule type" value="Genomic_DNA"/>
</dbReference>
<accession>T0G7B6</accession>
<gene>
    <name evidence="1" type="ORF">L485_24335</name>
</gene>
<dbReference type="PATRIC" id="fig|1114964.3.peg.4778"/>
<evidence type="ECO:0000313" key="1">
    <source>
        <dbReference type="EMBL" id="EQA96516.1"/>
    </source>
</evidence>
<reference evidence="1 2" key="1">
    <citation type="journal article" date="2013" name="Genome Announc.">
        <title>Draft Genome Sequence of a Hexachlorocyclohexane-Degrading Bacterium, Sphingobium baderi Strain LL03T.</title>
        <authorList>
            <person name="Kaur J."/>
            <person name="Verma H."/>
            <person name="Tripathi C."/>
            <person name="Khurana J.P."/>
            <person name="Lal R."/>
        </authorList>
    </citation>
    <scope>NUCLEOTIDE SEQUENCE [LARGE SCALE GENOMIC DNA]</scope>
    <source>
        <strain evidence="1 2">LL03</strain>
    </source>
</reference>
<sequence>MGNASLSNGIVRVEVLARNAKGQDVSHTDLLIPLNRVDSVAEGLRMLADKLREKISEGQADSNLHSVQ</sequence>
<keyword evidence="2" id="KW-1185">Reference proteome</keyword>
<dbReference type="AlphaFoldDB" id="T0G7B6"/>
<name>T0G7B6_9SPHN</name>
<proteinExistence type="predicted"/>